<accession>A0A4Y2Q6D0</accession>
<keyword evidence="2" id="KW-1185">Reference proteome</keyword>
<organism evidence="1 2">
    <name type="scientific">Araneus ventricosus</name>
    <name type="common">Orbweaver spider</name>
    <name type="synonym">Epeira ventricosa</name>
    <dbReference type="NCBI Taxonomy" id="182803"/>
    <lineage>
        <taxon>Eukaryota</taxon>
        <taxon>Metazoa</taxon>
        <taxon>Ecdysozoa</taxon>
        <taxon>Arthropoda</taxon>
        <taxon>Chelicerata</taxon>
        <taxon>Arachnida</taxon>
        <taxon>Araneae</taxon>
        <taxon>Araneomorphae</taxon>
        <taxon>Entelegynae</taxon>
        <taxon>Araneoidea</taxon>
        <taxon>Araneidae</taxon>
        <taxon>Araneus</taxon>
    </lineage>
</organism>
<evidence type="ECO:0000313" key="2">
    <source>
        <dbReference type="Proteomes" id="UP000499080"/>
    </source>
</evidence>
<sequence length="96" mass="10963">MQLKKAELSKPVKSLGCSLKTDELQPVEIAAIAAMKTDRHFQPWKLRDAKHKQAELQPVEIRECRKTDSFNPLEILGCKLKTGQLYWAKSRDAAEK</sequence>
<proteinExistence type="predicted"/>
<dbReference type="EMBL" id="BGPR01012880">
    <property type="protein sequence ID" value="GBN58157.1"/>
    <property type="molecule type" value="Genomic_DNA"/>
</dbReference>
<evidence type="ECO:0000313" key="1">
    <source>
        <dbReference type="EMBL" id="GBN58157.1"/>
    </source>
</evidence>
<name>A0A4Y2Q6D0_ARAVE</name>
<gene>
    <name evidence="1" type="ORF">AVEN_94195_1</name>
</gene>
<protein>
    <submittedName>
        <fullName evidence="1">Uncharacterized protein</fullName>
    </submittedName>
</protein>
<comment type="caution">
    <text evidence="1">The sequence shown here is derived from an EMBL/GenBank/DDBJ whole genome shotgun (WGS) entry which is preliminary data.</text>
</comment>
<dbReference type="AlphaFoldDB" id="A0A4Y2Q6D0"/>
<dbReference type="Proteomes" id="UP000499080">
    <property type="component" value="Unassembled WGS sequence"/>
</dbReference>
<reference evidence="1 2" key="1">
    <citation type="journal article" date="2019" name="Sci. Rep.">
        <title>Orb-weaving spider Araneus ventricosus genome elucidates the spidroin gene catalogue.</title>
        <authorList>
            <person name="Kono N."/>
            <person name="Nakamura H."/>
            <person name="Ohtoshi R."/>
            <person name="Moran D.A.P."/>
            <person name="Shinohara A."/>
            <person name="Yoshida Y."/>
            <person name="Fujiwara M."/>
            <person name="Mori M."/>
            <person name="Tomita M."/>
            <person name="Arakawa K."/>
        </authorList>
    </citation>
    <scope>NUCLEOTIDE SEQUENCE [LARGE SCALE GENOMIC DNA]</scope>
</reference>